<protein>
    <submittedName>
        <fullName evidence="1">Uncharacterized protein</fullName>
    </submittedName>
</protein>
<dbReference type="AlphaFoldDB" id="A0A9D4RMP6"/>
<dbReference type="Proteomes" id="UP000828390">
    <property type="component" value="Unassembled WGS sequence"/>
</dbReference>
<organism evidence="1 2">
    <name type="scientific">Dreissena polymorpha</name>
    <name type="common">Zebra mussel</name>
    <name type="synonym">Mytilus polymorpha</name>
    <dbReference type="NCBI Taxonomy" id="45954"/>
    <lineage>
        <taxon>Eukaryota</taxon>
        <taxon>Metazoa</taxon>
        <taxon>Spiralia</taxon>
        <taxon>Lophotrochozoa</taxon>
        <taxon>Mollusca</taxon>
        <taxon>Bivalvia</taxon>
        <taxon>Autobranchia</taxon>
        <taxon>Heteroconchia</taxon>
        <taxon>Euheterodonta</taxon>
        <taxon>Imparidentia</taxon>
        <taxon>Neoheterodontei</taxon>
        <taxon>Myida</taxon>
        <taxon>Dreissenoidea</taxon>
        <taxon>Dreissenidae</taxon>
        <taxon>Dreissena</taxon>
    </lineage>
</organism>
<evidence type="ECO:0000313" key="2">
    <source>
        <dbReference type="Proteomes" id="UP000828390"/>
    </source>
</evidence>
<comment type="caution">
    <text evidence="1">The sequence shown here is derived from an EMBL/GenBank/DDBJ whole genome shotgun (WGS) entry which is preliminary data.</text>
</comment>
<reference evidence="1" key="2">
    <citation type="submission" date="2020-11" db="EMBL/GenBank/DDBJ databases">
        <authorList>
            <person name="McCartney M.A."/>
            <person name="Auch B."/>
            <person name="Kono T."/>
            <person name="Mallez S."/>
            <person name="Becker A."/>
            <person name="Gohl D.M."/>
            <person name="Silverstein K.A.T."/>
            <person name="Koren S."/>
            <person name="Bechman K.B."/>
            <person name="Herman A."/>
            <person name="Abrahante J.E."/>
            <person name="Garbe J."/>
        </authorList>
    </citation>
    <scope>NUCLEOTIDE SEQUENCE</scope>
    <source>
        <strain evidence="1">Duluth1</strain>
        <tissue evidence="1">Whole animal</tissue>
    </source>
</reference>
<proteinExistence type="predicted"/>
<reference evidence="1" key="1">
    <citation type="journal article" date="2019" name="bioRxiv">
        <title>The Genome of the Zebra Mussel, Dreissena polymorpha: A Resource for Invasive Species Research.</title>
        <authorList>
            <person name="McCartney M.A."/>
            <person name="Auch B."/>
            <person name="Kono T."/>
            <person name="Mallez S."/>
            <person name="Zhang Y."/>
            <person name="Obille A."/>
            <person name="Becker A."/>
            <person name="Abrahante J.E."/>
            <person name="Garbe J."/>
            <person name="Badalamenti J.P."/>
            <person name="Herman A."/>
            <person name="Mangelson H."/>
            <person name="Liachko I."/>
            <person name="Sullivan S."/>
            <person name="Sone E.D."/>
            <person name="Koren S."/>
            <person name="Silverstein K.A.T."/>
            <person name="Beckman K.B."/>
            <person name="Gohl D.M."/>
        </authorList>
    </citation>
    <scope>NUCLEOTIDE SEQUENCE</scope>
    <source>
        <strain evidence="1">Duluth1</strain>
        <tissue evidence="1">Whole animal</tissue>
    </source>
</reference>
<gene>
    <name evidence="1" type="ORF">DPMN_036071</name>
</gene>
<keyword evidence="2" id="KW-1185">Reference proteome</keyword>
<dbReference type="EMBL" id="JAIWYP010000002">
    <property type="protein sequence ID" value="KAH3872848.1"/>
    <property type="molecule type" value="Genomic_DNA"/>
</dbReference>
<accession>A0A9D4RMP6</accession>
<evidence type="ECO:0000313" key="1">
    <source>
        <dbReference type="EMBL" id="KAH3872848.1"/>
    </source>
</evidence>
<sequence length="67" mass="7210">MSVVSALGGFEYGRSPKSRNLDLSSLLSLALLTYGVSPLFHIDVTHTGHIGVSKRPLTSSMSMFTLK</sequence>
<name>A0A9D4RMP6_DREPO</name>